<dbReference type="SMART" id="SM00793">
    <property type="entry name" value="AgrB"/>
    <property type="match status" value="1"/>
</dbReference>
<reference evidence="9 10" key="1">
    <citation type="submission" date="2024-03" db="EMBL/GenBank/DDBJ databases">
        <title>Human intestinal bacterial collection.</title>
        <authorList>
            <person name="Pauvert C."/>
            <person name="Hitch T.C.A."/>
            <person name="Clavel T."/>
        </authorList>
    </citation>
    <scope>NUCLEOTIDE SEQUENCE [LARGE SCALE GENOMIC DNA]</scope>
    <source>
        <strain evidence="9 10">CLA-AA-H255</strain>
    </source>
</reference>
<feature type="transmembrane region" description="Helical" evidence="8">
    <location>
        <begin position="79"/>
        <end position="99"/>
    </location>
</feature>
<feature type="transmembrane region" description="Helical" evidence="8">
    <location>
        <begin position="142"/>
        <end position="158"/>
    </location>
</feature>
<keyword evidence="5" id="KW-0378">Hydrolase</keyword>
<gene>
    <name evidence="9" type="ORF">WMO14_08895</name>
</gene>
<comment type="caution">
    <text evidence="9">The sequence shown here is derived from an EMBL/GenBank/DDBJ whole genome shotgun (WGS) entry which is preliminary data.</text>
</comment>
<evidence type="ECO:0000256" key="2">
    <source>
        <dbReference type="ARBA" id="ARBA00022654"/>
    </source>
</evidence>
<evidence type="ECO:0000256" key="4">
    <source>
        <dbReference type="ARBA" id="ARBA00022692"/>
    </source>
</evidence>
<evidence type="ECO:0000313" key="10">
    <source>
        <dbReference type="Proteomes" id="UP001442364"/>
    </source>
</evidence>
<dbReference type="EMBL" id="JBBMER010000006">
    <property type="protein sequence ID" value="MEQ2379996.1"/>
    <property type="molecule type" value="Genomic_DNA"/>
</dbReference>
<dbReference type="Pfam" id="PF04647">
    <property type="entry name" value="AgrB"/>
    <property type="match status" value="1"/>
</dbReference>
<feature type="transmembrane region" description="Helical" evidence="8">
    <location>
        <begin position="38"/>
        <end position="67"/>
    </location>
</feature>
<evidence type="ECO:0000256" key="7">
    <source>
        <dbReference type="ARBA" id="ARBA00023136"/>
    </source>
</evidence>
<organism evidence="9 10">
    <name type="scientific">[Lactobacillus] rogosae</name>
    <dbReference type="NCBI Taxonomy" id="706562"/>
    <lineage>
        <taxon>Bacteria</taxon>
        <taxon>Bacillati</taxon>
        <taxon>Bacillota</taxon>
        <taxon>Clostridia</taxon>
        <taxon>Lachnospirales</taxon>
        <taxon>Lachnospiraceae</taxon>
        <taxon>Lachnospira</taxon>
    </lineage>
</organism>
<keyword evidence="4 8" id="KW-0812">Transmembrane</keyword>
<keyword evidence="3" id="KW-0645">Protease</keyword>
<evidence type="ECO:0000256" key="8">
    <source>
        <dbReference type="SAM" id="Phobius"/>
    </source>
</evidence>
<evidence type="ECO:0000313" key="9">
    <source>
        <dbReference type="EMBL" id="MEQ2379996.1"/>
    </source>
</evidence>
<keyword evidence="10" id="KW-1185">Reference proteome</keyword>
<evidence type="ECO:0000256" key="5">
    <source>
        <dbReference type="ARBA" id="ARBA00022801"/>
    </source>
</evidence>
<feature type="transmembrane region" description="Helical" evidence="8">
    <location>
        <begin position="105"/>
        <end position="121"/>
    </location>
</feature>
<keyword evidence="7 8" id="KW-0472">Membrane</keyword>
<dbReference type="InterPro" id="IPR006741">
    <property type="entry name" value="AgrB"/>
</dbReference>
<name>A0ABV1BW70_9FIRM</name>
<evidence type="ECO:0000256" key="1">
    <source>
        <dbReference type="ARBA" id="ARBA00022475"/>
    </source>
</evidence>
<dbReference type="RefSeq" id="WP_055175483.1">
    <property type="nucleotide sequence ID" value="NZ_DAWCMB010000255.1"/>
</dbReference>
<keyword evidence="1" id="KW-1003">Cell membrane</keyword>
<accession>A0ABV1BW70</accession>
<feature type="transmembrane region" description="Helical" evidence="8">
    <location>
        <begin position="178"/>
        <end position="198"/>
    </location>
</feature>
<keyword evidence="2" id="KW-0673">Quorum sensing</keyword>
<keyword evidence="6 8" id="KW-1133">Transmembrane helix</keyword>
<protein>
    <submittedName>
        <fullName evidence="9">Accessory gene regulator B family protein</fullName>
    </submittedName>
</protein>
<proteinExistence type="predicted"/>
<dbReference type="Proteomes" id="UP001442364">
    <property type="component" value="Unassembled WGS sequence"/>
</dbReference>
<sequence length="201" mass="22802">MLGRIADSIAVLFLKKNIINEDELPVYQYGMQVLICNIAGMLTVLIVGILISRLVESIIFITIYATLRIYTGGYHARTPLVCNIVFLGTYLVTVMLEALKVNNSVVWIMYLLSCLIILRFSPIENVNKELDEKDKEIYRNKSLIISTLLLMILLAGDITDRYSNGAVNNIMMNMYSDISLYMKLVIISIAVLMLYALFKDK</sequence>
<evidence type="ECO:0000256" key="3">
    <source>
        <dbReference type="ARBA" id="ARBA00022670"/>
    </source>
</evidence>
<evidence type="ECO:0000256" key="6">
    <source>
        <dbReference type="ARBA" id="ARBA00022989"/>
    </source>
</evidence>